<feature type="domain" description="YjiS-like" evidence="1">
    <location>
        <begin position="34"/>
        <end position="66"/>
    </location>
</feature>
<gene>
    <name evidence="2" type="ORF">HND93_31350</name>
</gene>
<proteinExistence type="predicted"/>
<name>A0ABX2TIQ4_9PROT</name>
<protein>
    <submittedName>
        <fullName evidence="2">DUF1127 domain-containing protein</fullName>
    </submittedName>
</protein>
<evidence type="ECO:0000259" key="1">
    <source>
        <dbReference type="Pfam" id="PF06568"/>
    </source>
</evidence>
<dbReference type="Pfam" id="PF06568">
    <property type="entry name" value="YjiS-like"/>
    <property type="match status" value="1"/>
</dbReference>
<evidence type="ECO:0000313" key="2">
    <source>
        <dbReference type="EMBL" id="NYZ24225.1"/>
    </source>
</evidence>
<dbReference type="Proteomes" id="UP000584642">
    <property type="component" value="Unassembled WGS sequence"/>
</dbReference>
<organism evidence="2 3">
    <name type="scientific">Azospirillum oleiclasticum</name>
    <dbReference type="NCBI Taxonomy" id="2735135"/>
    <lineage>
        <taxon>Bacteria</taxon>
        <taxon>Pseudomonadati</taxon>
        <taxon>Pseudomonadota</taxon>
        <taxon>Alphaproteobacteria</taxon>
        <taxon>Rhodospirillales</taxon>
        <taxon>Azospirillaceae</taxon>
        <taxon>Azospirillum</taxon>
    </lineage>
</organism>
<keyword evidence="3" id="KW-1185">Reference proteome</keyword>
<evidence type="ECO:0000313" key="3">
    <source>
        <dbReference type="Proteomes" id="UP000584642"/>
    </source>
</evidence>
<comment type="caution">
    <text evidence="2">The sequence shown here is derived from an EMBL/GenBank/DDBJ whole genome shotgun (WGS) entry which is preliminary data.</text>
</comment>
<sequence>MLYDHVTGPAAGRVAAGQPVPESRLRRLFSAIRDRLLTWGERERERQWLADFNDHMLKDIGMTRGEMRHEVNKPFWKS</sequence>
<dbReference type="InterPro" id="IPR009506">
    <property type="entry name" value="YjiS-like"/>
</dbReference>
<accession>A0ABX2TIQ4</accession>
<reference evidence="2 3" key="1">
    <citation type="submission" date="2020-05" db="EMBL/GenBank/DDBJ databases">
        <title>Azospirillum oleiclasticum sp. nov, a nitrogen-fixing and heavy crude oil-emulsifying bacterium isolated from the crude oil of Yumen Oilfield.</title>
        <authorList>
            <person name="Wu D."/>
            <person name="Cai M."/>
            <person name="Zhang X."/>
        </authorList>
    </citation>
    <scope>NUCLEOTIDE SEQUENCE [LARGE SCALE GENOMIC DNA]</scope>
    <source>
        <strain evidence="2 3">ROY-1-1-2</strain>
    </source>
</reference>
<dbReference type="RefSeq" id="WP_180286000.1">
    <property type="nucleotide sequence ID" value="NZ_JABFDB010000038.1"/>
</dbReference>
<dbReference type="EMBL" id="JABFDB010000038">
    <property type="protein sequence ID" value="NYZ24225.1"/>
    <property type="molecule type" value="Genomic_DNA"/>
</dbReference>